<gene>
    <name evidence="3" type="ORF">AU255_01445</name>
</gene>
<dbReference type="SUPFAM" id="SSF49503">
    <property type="entry name" value="Cupredoxins"/>
    <property type="match status" value="1"/>
</dbReference>
<evidence type="ECO:0000313" key="4">
    <source>
        <dbReference type="Proteomes" id="UP000191980"/>
    </source>
</evidence>
<evidence type="ECO:0000256" key="1">
    <source>
        <dbReference type="ARBA" id="ARBA00022723"/>
    </source>
</evidence>
<name>A0A1V8M4V5_9GAMM</name>
<dbReference type="Proteomes" id="UP000191980">
    <property type="component" value="Unassembled WGS sequence"/>
</dbReference>
<keyword evidence="1" id="KW-0479">Metal-binding</keyword>
<keyword evidence="4" id="KW-1185">Reference proteome</keyword>
<feature type="domain" description="Plastocyanin-like" evidence="2">
    <location>
        <begin position="40"/>
        <end position="124"/>
    </location>
</feature>
<evidence type="ECO:0000259" key="2">
    <source>
        <dbReference type="Pfam" id="PF07731"/>
    </source>
</evidence>
<dbReference type="GO" id="GO:0016491">
    <property type="term" value="F:oxidoreductase activity"/>
    <property type="evidence" value="ECO:0007669"/>
    <property type="project" value="InterPro"/>
</dbReference>
<organism evidence="3 4">
    <name type="scientific">Methyloprofundus sedimenti</name>
    <dbReference type="NCBI Taxonomy" id="1420851"/>
    <lineage>
        <taxon>Bacteria</taxon>
        <taxon>Pseudomonadati</taxon>
        <taxon>Pseudomonadota</taxon>
        <taxon>Gammaproteobacteria</taxon>
        <taxon>Methylococcales</taxon>
        <taxon>Methylococcaceae</taxon>
        <taxon>Methyloprofundus</taxon>
    </lineage>
</organism>
<dbReference type="AlphaFoldDB" id="A0A1V8M4V5"/>
<dbReference type="EMBL" id="LPUF01000001">
    <property type="protein sequence ID" value="OQK16597.1"/>
    <property type="molecule type" value="Genomic_DNA"/>
</dbReference>
<dbReference type="InterPro" id="IPR008972">
    <property type="entry name" value="Cupredoxin"/>
</dbReference>
<evidence type="ECO:0000313" key="3">
    <source>
        <dbReference type="EMBL" id="OQK16597.1"/>
    </source>
</evidence>
<accession>A0A1V8M4V5</accession>
<dbReference type="PROSITE" id="PS00080">
    <property type="entry name" value="MULTICOPPER_OXIDASE2"/>
    <property type="match status" value="1"/>
</dbReference>
<dbReference type="InterPro" id="IPR011706">
    <property type="entry name" value="Cu-oxidase_C"/>
</dbReference>
<dbReference type="InterPro" id="IPR002355">
    <property type="entry name" value="Cu_oxidase_Cu_BS"/>
</dbReference>
<proteinExistence type="predicted"/>
<comment type="caution">
    <text evidence="3">The sequence shown here is derived from an EMBL/GenBank/DDBJ whole genome shotgun (WGS) entry which is preliminary data.</text>
</comment>
<dbReference type="Pfam" id="PF07731">
    <property type="entry name" value="Cu-oxidase_2"/>
    <property type="match status" value="1"/>
</dbReference>
<reference evidence="3 4" key="1">
    <citation type="submission" date="2015-12" db="EMBL/GenBank/DDBJ databases">
        <authorList>
            <person name="Shamseldin A."/>
            <person name="Moawad H."/>
            <person name="Abd El-Rahim W.M."/>
            <person name="Sadowsky M.J."/>
        </authorList>
    </citation>
    <scope>NUCLEOTIDE SEQUENCE [LARGE SCALE GENOMIC DNA]</scope>
    <source>
        <strain evidence="3 4">WF1</strain>
    </source>
</reference>
<dbReference type="GO" id="GO:0005507">
    <property type="term" value="F:copper ion binding"/>
    <property type="evidence" value="ECO:0007669"/>
    <property type="project" value="InterPro"/>
</dbReference>
<sequence>MEEGEKMDKDMDMSDGKMNMEGGGGMGMMGGGMGGGMMLSMAHPIHLHGQQFQVLSREIEGMRQEEYKTVKDGFIDTGWKDTVLVMPGEEIVIAKPFQDYKGLFLYHCHNLEHEDLGMMRQFYIG</sequence>
<dbReference type="Gene3D" id="2.60.40.420">
    <property type="entry name" value="Cupredoxins - blue copper proteins"/>
    <property type="match status" value="1"/>
</dbReference>
<dbReference type="STRING" id="1420851.AU255_01445"/>
<protein>
    <recommendedName>
        <fullName evidence="2">Plastocyanin-like domain-containing protein</fullName>
    </recommendedName>
</protein>